<feature type="transmembrane region" description="Helical" evidence="2">
    <location>
        <begin position="234"/>
        <end position="258"/>
    </location>
</feature>
<evidence type="ECO:0008006" key="5">
    <source>
        <dbReference type="Google" id="ProtNLM"/>
    </source>
</evidence>
<accession>A0ABN3DKY5</accession>
<feature type="transmembrane region" description="Helical" evidence="2">
    <location>
        <begin position="270"/>
        <end position="290"/>
    </location>
</feature>
<dbReference type="EMBL" id="BAAART010000063">
    <property type="protein sequence ID" value="GAA2234927.1"/>
    <property type="molecule type" value="Genomic_DNA"/>
</dbReference>
<evidence type="ECO:0000256" key="2">
    <source>
        <dbReference type="SAM" id="Phobius"/>
    </source>
</evidence>
<feature type="compositionally biased region" description="Basic residues" evidence="1">
    <location>
        <begin position="1"/>
        <end position="12"/>
    </location>
</feature>
<evidence type="ECO:0000313" key="4">
    <source>
        <dbReference type="Proteomes" id="UP001501474"/>
    </source>
</evidence>
<feature type="region of interest" description="Disordered" evidence="1">
    <location>
        <begin position="1"/>
        <end position="23"/>
    </location>
</feature>
<reference evidence="3 4" key="1">
    <citation type="journal article" date="2019" name="Int. J. Syst. Evol. Microbiol.">
        <title>The Global Catalogue of Microorganisms (GCM) 10K type strain sequencing project: providing services to taxonomists for standard genome sequencing and annotation.</title>
        <authorList>
            <consortium name="The Broad Institute Genomics Platform"/>
            <consortium name="The Broad Institute Genome Sequencing Center for Infectious Disease"/>
            <person name="Wu L."/>
            <person name="Ma J."/>
        </authorList>
    </citation>
    <scope>NUCLEOTIDE SEQUENCE [LARGE SCALE GENOMIC DNA]</scope>
    <source>
        <strain evidence="3 4">JCM 3053</strain>
    </source>
</reference>
<feature type="transmembrane region" description="Helical" evidence="2">
    <location>
        <begin position="163"/>
        <end position="183"/>
    </location>
</feature>
<comment type="caution">
    <text evidence="3">The sequence shown here is derived from an EMBL/GenBank/DDBJ whole genome shotgun (WGS) entry which is preliminary data.</text>
</comment>
<name>A0ABN3DKY5_9ACTN</name>
<protein>
    <recommendedName>
        <fullName evidence="5">NADH-ubiquinone oxidoreductase</fullName>
    </recommendedName>
</protein>
<keyword evidence="4" id="KW-1185">Reference proteome</keyword>
<evidence type="ECO:0000313" key="3">
    <source>
        <dbReference type="EMBL" id="GAA2234927.1"/>
    </source>
</evidence>
<keyword evidence="2" id="KW-1133">Transmembrane helix</keyword>
<proteinExistence type="predicted"/>
<feature type="transmembrane region" description="Helical" evidence="2">
    <location>
        <begin position="114"/>
        <end position="135"/>
    </location>
</feature>
<keyword evidence="2" id="KW-0472">Membrane</keyword>
<keyword evidence="2" id="KW-0812">Transmembrane</keyword>
<organism evidence="3 4">
    <name type="scientific">Streptomyces indiaensis</name>
    <dbReference type="NCBI Taxonomy" id="284033"/>
    <lineage>
        <taxon>Bacteria</taxon>
        <taxon>Bacillati</taxon>
        <taxon>Actinomycetota</taxon>
        <taxon>Actinomycetes</taxon>
        <taxon>Kitasatosporales</taxon>
        <taxon>Streptomycetaceae</taxon>
        <taxon>Streptomyces</taxon>
    </lineage>
</organism>
<gene>
    <name evidence="3" type="ORF">GCM10010104_31990</name>
</gene>
<dbReference type="Proteomes" id="UP001501474">
    <property type="component" value="Unassembled WGS sequence"/>
</dbReference>
<feature type="transmembrane region" description="Helical" evidence="2">
    <location>
        <begin position="82"/>
        <end position="102"/>
    </location>
</feature>
<sequence length="294" mass="31376">MPLHAAHARHPVRVTSTEQRAEGAGPFTTRLTWHVPGGGTAVWESRLARRRGIIAVRPVGAPAGRHTRADDLALGRLRRLNAIAATSFVIGGALFALGAGVAQFGSGDATTCASIYFAGGLFFNTGGYVSLLQVVNAPRHVPGGAGRLVTSGWRWWSYEPTRVDWLSAFVLFAGTLVFGINLLDSFLQGLSVQQINRLIWVPDVIGCLLFLISGHLAFVEICHGRGPCLRRRDLGWSIVAVNQFGSVLFMVSALAAYTRPATADPANADIANWGTLLGAACFSMGGLLQFGERP</sequence>
<feature type="transmembrane region" description="Helical" evidence="2">
    <location>
        <begin position="198"/>
        <end position="222"/>
    </location>
</feature>
<evidence type="ECO:0000256" key="1">
    <source>
        <dbReference type="SAM" id="MobiDB-lite"/>
    </source>
</evidence>